<dbReference type="InterPro" id="IPR001875">
    <property type="entry name" value="DED_dom"/>
</dbReference>
<feature type="domain" description="DED" evidence="3">
    <location>
        <begin position="12"/>
        <end position="87"/>
    </location>
</feature>
<dbReference type="GeneID" id="136089508"/>
<sequence length="1727" mass="201024">MDDLPKWFNKDEYWHNMTTISNLLVEDDVEKIKYLNSHIDGLENVTSTLELISSLEQHSVVGFDNLSKFKEQLCLIGRIDLVECLYEKTSNALLKDTGIYRIFHGLIVVFILPNDEKCAKVEYKLNQQDWININMGKNGYQIYVVVRRKNTKLFVKIENFMLVNSKIRFKFTFQRSNESIFQVECTVVITGMWDYETNYNQLIISLPEAIDFNENIKKLDVINWQLALGIKHLEFSDENILVGAVNYIDKYYPNNDVILSNNQFGKKDNLSIVFHRFLEILHEIKYTRAVLISYPIKYYSYSFSQSFVENLRHLRFFGNENKLSVFISKYSLIIIVRIASSLEQIRAECANCLNDVISFYNINKSLIENEELNILGTVVLPVERRDLKEAIFFHFSEDFNLDRILFLCQDELNNMQEFENWWRLTIEYFHYKRNKFPICNEFLFKKLIGLAMFFMGKLDTNDASLFLTSVSEPSPQMQIKSWALNNEQINAINNNMRIKIITGIYGSGKSVVGKKLVESLMSNMSENPLTLYYICCNHFSLFECEMKEFADKVEKPPSVTVVCDNLYKLWKKMCKDKNIAETNISLPKLLEYLASIQNNKICFVLEELSDECVNEKDAKHLKKLFSSELKESKVVMITKPSGKTNYLDTLFSQKVIDMETISLNYVIRGTNYLKLFIDSAQEILIESKTFLYVPNIIADEKSEKPKVIYLPFHNLSGIQSAKVLSFVLEMFCFDIKRKTVVLCNNMEEVKSVAYAIDVMGNFKAVHYSPYLQKYSPLVEEKIGVTEAIKNNFNILVTDTKGFSGLESESVVFFLRPEEIDFQTYLDAMTRSNFSLTVVVLGSSTIINNINVLNTWSENLVQTMRIKVSNKNDQLWTKLNSYFYINDECKEFLDRGAEIDFNMYKKNKYFRISTEKNSICNNHTFGLTILKEEYTKNFQPFSEKLMSREKLLCEIRHYFLQDAKKSTLVLYGMSGVGKTHIATKYCEISYNFYKNFVWIDAAFGKLQASMRNQCQTIGFEIHDSNGDYLNIEAVVEKIHNYYKNEKTLYIFDNVDDESVKNLSMYISRKPNSFTLITSQWRMWSNNANKMLVDVFSSEEAIAYVKNNIKEYTDKNIRNLIKELGYHPFAITQAIKYINIHKISIEKYIDRYRSKPSEILNNNNFPTEEESKSAIKAINLVLIKLEKTKPFLIKILNCLSHCDGQNISKQFITQISNHMKINEEYLIDEAIELLMSYSLLNRFDDKKYSIHELTQLTCRCFQKKNSSTNTYVDLIESYFKVNLNKIKDHMDYGDHFVFHFIYMFRTNKKKFSKTFHHMTTPIEKLLVSKGLFEEAIEILIAIQNFNTETYGEKNELTLHTKHNIANCLSDMGKYNEALEIYFSVNKIQTEILGTNHPSTMTTKYNIANCFYDMGKYNEALEIYYSVDKMQTEILGINHPDTMVTKHNIASCLNKMGKYNEALEIYYSVDKIQTEILGINHPSTMTTKYNIANCFYDMGKYNEALEIYYSVDKMQTEILGINHPDTMVTKHNIASCLNKMGKYNEALEIYYSVDKIQTEILGINHPSTMTTKYNIANCFYDMGKYNEALEIYYSVDKIQTEILGINHPDTMVTKHNIASCLNKMGKYNETLEIYLSVEKIQTEILGINHPDTMATKHNIANCLNYMGKYNETLEIYYSVDKIQTEILGINHPDTMVTKHNIASCLNKMGNICLNNMGKYNEALAVYFSLD</sequence>
<evidence type="ECO:0000259" key="3">
    <source>
        <dbReference type="PROSITE" id="PS50168"/>
    </source>
</evidence>
<dbReference type="Pfam" id="PF13424">
    <property type="entry name" value="TPR_12"/>
    <property type="match status" value="3"/>
</dbReference>
<dbReference type="SMART" id="SM00028">
    <property type="entry name" value="TPR"/>
    <property type="match status" value="8"/>
</dbReference>
<keyword evidence="1" id="KW-0677">Repeat</keyword>
<dbReference type="InterPro" id="IPR011990">
    <property type="entry name" value="TPR-like_helical_dom_sf"/>
</dbReference>
<dbReference type="PANTHER" id="PTHR45641">
    <property type="entry name" value="TETRATRICOPEPTIDE REPEAT PROTEIN (AFU_ORTHOLOGUE AFUA_6G03870)"/>
    <property type="match status" value="1"/>
</dbReference>
<dbReference type="InterPro" id="IPR002182">
    <property type="entry name" value="NB-ARC"/>
</dbReference>
<accession>A0ABM4DB83</accession>
<evidence type="ECO:0000313" key="4">
    <source>
        <dbReference type="Proteomes" id="UP001652625"/>
    </source>
</evidence>
<dbReference type="SUPFAM" id="SSF48452">
    <property type="entry name" value="TPR-like"/>
    <property type="match status" value="2"/>
</dbReference>
<dbReference type="Pfam" id="PF13374">
    <property type="entry name" value="TPR_10"/>
    <property type="match status" value="2"/>
</dbReference>
<organism evidence="4 5">
    <name type="scientific">Hydra vulgaris</name>
    <name type="common">Hydra</name>
    <name type="synonym">Hydra attenuata</name>
    <dbReference type="NCBI Taxonomy" id="6087"/>
    <lineage>
        <taxon>Eukaryota</taxon>
        <taxon>Metazoa</taxon>
        <taxon>Cnidaria</taxon>
        <taxon>Hydrozoa</taxon>
        <taxon>Hydroidolina</taxon>
        <taxon>Anthoathecata</taxon>
        <taxon>Aplanulata</taxon>
        <taxon>Hydridae</taxon>
        <taxon>Hydra</taxon>
    </lineage>
</organism>
<dbReference type="Gene3D" id="1.10.533.10">
    <property type="entry name" value="Death Domain, Fas"/>
    <property type="match status" value="1"/>
</dbReference>
<dbReference type="Proteomes" id="UP001652625">
    <property type="component" value="Chromosome 13"/>
</dbReference>
<dbReference type="InterPro" id="IPR019734">
    <property type="entry name" value="TPR_rpt"/>
</dbReference>
<dbReference type="PROSITE" id="PS50168">
    <property type="entry name" value="DED"/>
    <property type="match status" value="1"/>
</dbReference>
<evidence type="ECO:0000256" key="2">
    <source>
        <dbReference type="ARBA" id="ARBA00022803"/>
    </source>
</evidence>
<dbReference type="InterPro" id="IPR011029">
    <property type="entry name" value="DEATH-like_dom_sf"/>
</dbReference>
<evidence type="ECO:0000313" key="5">
    <source>
        <dbReference type="RefSeq" id="XP_065671622.1"/>
    </source>
</evidence>
<dbReference type="Pfam" id="PF00931">
    <property type="entry name" value="NB-ARC"/>
    <property type="match status" value="1"/>
</dbReference>
<keyword evidence="4" id="KW-1185">Reference proteome</keyword>
<dbReference type="SUPFAM" id="SSF52540">
    <property type="entry name" value="P-loop containing nucleoside triphosphate hydrolases"/>
    <property type="match status" value="1"/>
</dbReference>
<dbReference type="InterPro" id="IPR027417">
    <property type="entry name" value="P-loop_NTPase"/>
</dbReference>
<protein>
    <submittedName>
        <fullName evidence="5">Uncharacterized protein LOC136089508</fullName>
    </submittedName>
</protein>
<reference evidence="5" key="1">
    <citation type="submission" date="2025-08" db="UniProtKB">
        <authorList>
            <consortium name="RefSeq"/>
        </authorList>
    </citation>
    <scope>IDENTIFICATION</scope>
</reference>
<gene>
    <name evidence="5" type="primary">LOC136089508</name>
</gene>
<dbReference type="RefSeq" id="XP_065671622.1">
    <property type="nucleotide sequence ID" value="XM_065815550.1"/>
</dbReference>
<dbReference type="Gene3D" id="3.40.50.300">
    <property type="entry name" value="P-loop containing nucleotide triphosphate hydrolases"/>
    <property type="match status" value="2"/>
</dbReference>
<keyword evidence="2" id="KW-0802">TPR repeat</keyword>
<dbReference type="Gene3D" id="1.25.40.10">
    <property type="entry name" value="Tetratricopeptide repeat domain"/>
    <property type="match status" value="3"/>
</dbReference>
<proteinExistence type="predicted"/>
<name>A0ABM4DB83_HYDVU</name>
<evidence type="ECO:0000256" key="1">
    <source>
        <dbReference type="ARBA" id="ARBA00022737"/>
    </source>
</evidence>
<dbReference type="SUPFAM" id="SSF47986">
    <property type="entry name" value="DEATH domain"/>
    <property type="match status" value="1"/>
</dbReference>
<dbReference type="PANTHER" id="PTHR45641:SF19">
    <property type="entry name" value="NEPHROCYSTIN-3"/>
    <property type="match status" value="1"/>
</dbReference>